<dbReference type="OrthoDB" id="8062037at2759"/>
<dbReference type="InterPro" id="IPR001841">
    <property type="entry name" value="Znf_RING"/>
</dbReference>
<dbReference type="PROSITE" id="PS50089">
    <property type="entry name" value="ZF_RING_2"/>
    <property type="match status" value="1"/>
</dbReference>
<evidence type="ECO:0000256" key="1">
    <source>
        <dbReference type="PROSITE-ProRule" id="PRU00175"/>
    </source>
</evidence>
<feature type="region of interest" description="Disordered" evidence="2">
    <location>
        <begin position="1"/>
        <end position="150"/>
    </location>
</feature>
<dbReference type="Pfam" id="PF13639">
    <property type="entry name" value="zf-RING_2"/>
    <property type="match status" value="1"/>
</dbReference>
<keyword evidence="5" id="KW-1185">Reference proteome</keyword>
<comment type="caution">
    <text evidence="4">The sequence shown here is derived from an EMBL/GenBank/DDBJ whole genome shotgun (WGS) entry which is preliminary data.</text>
</comment>
<organism evidence="4 5">
    <name type="scientific">Achlya hypogyna</name>
    <name type="common">Oomycete</name>
    <name type="synonym">Protoachlya hypogyna</name>
    <dbReference type="NCBI Taxonomy" id="1202772"/>
    <lineage>
        <taxon>Eukaryota</taxon>
        <taxon>Sar</taxon>
        <taxon>Stramenopiles</taxon>
        <taxon>Oomycota</taxon>
        <taxon>Saprolegniomycetes</taxon>
        <taxon>Saprolegniales</taxon>
        <taxon>Achlyaceae</taxon>
        <taxon>Achlya</taxon>
    </lineage>
</organism>
<dbReference type="AlphaFoldDB" id="A0A1V9ZUG9"/>
<dbReference type="EMBL" id="JNBR01000003">
    <property type="protein sequence ID" value="OQS01662.1"/>
    <property type="molecule type" value="Genomic_DNA"/>
</dbReference>
<keyword evidence="1" id="KW-0863">Zinc-finger</keyword>
<reference evidence="4 5" key="1">
    <citation type="journal article" date="2014" name="Genome Biol. Evol.">
        <title>The secreted proteins of Achlya hypogyna and Thraustotheca clavata identify the ancestral oomycete secretome and reveal gene acquisitions by horizontal gene transfer.</title>
        <authorList>
            <person name="Misner I."/>
            <person name="Blouin N."/>
            <person name="Leonard G."/>
            <person name="Richards T.A."/>
            <person name="Lane C.E."/>
        </authorList>
    </citation>
    <scope>NUCLEOTIDE SEQUENCE [LARGE SCALE GENOMIC DNA]</scope>
    <source>
        <strain evidence="4 5">ATCC 48635</strain>
    </source>
</reference>
<evidence type="ECO:0000313" key="4">
    <source>
        <dbReference type="EMBL" id="OQS01662.1"/>
    </source>
</evidence>
<gene>
    <name evidence="4" type="ORF">ACHHYP_00437</name>
</gene>
<evidence type="ECO:0000313" key="5">
    <source>
        <dbReference type="Proteomes" id="UP000243579"/>
    </source>
</evidence>
<proteinExistence type="predicted"/>
<feature type="compositionally biased region" description="Basic and acidic residues" evidence="2">
    <location>
        <begin position="253"/>
        <end position="266"/>
    </location>
</feature>
<feature type="compositionally biased region" description="Polar residues" evidence="2">
    <location>
        <begin position="62"/>
        <end position="71"/>
    </location>
</feature>
<feature type="region of interest" description="Disordered" evidence="2">
    <location>
        <begin position="253"/>
        <end position="277"/>
    </location>
</feature>
<name>A0A1V9ZUG9_ACHHY</name>
<evidence type="ECO:0000256" key="2">
    <source>
        <dbReference type="SAM" id="MobiDB-lite"/>
    </source>
</evidence>
<dbReference type="SMART" id="SM00184">
    <property type="entry name" value="RING"/>
    <property type="match status" value="1"/>
</dbReference>
<evidence type="ECO:0000259" key="3">
    <source>
        <dbReference type="PROSITE" id="PS50089"/>
    </source>
</evidence>
<accession>A0A1V9ZUG9</accession>
<dbReference type="UniPathway" id="UPA00143"/>
<dbReference type="STRING" id="1202772.A0A1V9ZUG9"/>
<keyword evidence="1" id="KW-0479">Metal-binding</keyword>
<protein>
    <recommendedName>
        <fullName evidence="3">RING-type domain-containing protein</fullName>
    </recommendedName>
</protein>
<dbReference type="PANTHER" id="PTHR45676:SF41">
    <property type="entry name" value="RING-H2 FINGER PROTEIN ATL66"/>
    <property type="match status" value="1"/>
</dbReference>
<dbReference type="GO" id="GO:0008270">
    <property type="term" value="F:zinc ion binding"/>
    <property type="evidence" value="ECO:0007669"/>
    <property type="project" value="UniProtKB-KW"/>
</dbReference>
<keyword evidence="1" id="KW-0862">Zinc</keyword>
<dbReference type="SUPFAM" id="SSF57850">
    <property type="entry name" value="RING/U-box"/>
    <property type="match status" value="1"/>
</dbReference>
<dbReference type="Gene3D" id="3.30.40.10">
    <property type="entry name" value="Zinc/RING finger domain, C3HC4 (zinc finger)"/>
    <property type="match status" value="1"/>
</dbReference>
<sequence>MAASRSRNIDIPNSKPRARTKPAVVTAGRVAAPSPATRSTVAPSTDSRFLWHSRPPRGNLAPTPTTHLTSFQRHDDQTAKLKRAKKLKSASVSRRMSTEQTWEPQVWQPESHDRSGNAKFNDFKTPSRTGARLSEMPVGRPKEIEPLPLPGRSTEVVENLARALLTDCITKRQHDAFKAVKINVVVESTAHTAPPPPSSIVAAGHRRAAGRQKTRSVHTMIALRRRAQSAAHDGPILRLVFASWILELTGDGRDEGERLQDSKPCQEMDPMLPSSSPESDCFYEEKGLPKEVRYSLPIAYGTVHETSKECTVGSRTATTSDASICQLAYEIGSHIVTLTPCQHFFHALCVDKWLWNHTTCPLCRKEVVYEAKDGGARGTACPDEDRDCLRKKMRSQCTEFRPLNPVALDVQFSNLHVHDARRPTTSATLDHLVCPVAQRTWRK</sequence>
<dbReference type="PANTHER" id="PTHR45676">
    <property type="entry name" value="RING-H2 FINGER PROTEIN ATL51-RELATED"/>
    <property type="match status" value="1"/>
</dbReference>
<dbReference type="InterPro" id="IPR013083">
    <property type="entry name" value="Znf_RING/FYVE/PHD"/>
</dbReference>
<feature type="domain" description="RING-type" evidence="3">
    <location>
        <begin position="324"/>
        <end position="364"/>
    </location>
</feature>
<dbReference type="Proteomes" id="UP000243579">
    <property type="component" value="Unassembled WGS sequence"/>
</dbReference>
<feature type="compositionally biased region" description="Polar residues" evidence="2">
    <location>
        <begin position="36"/>
        <end position="47"/>
    </location>
</feature>
<dbReference type="GO" id="GO:0016567">
    <property type="term" value="P:protein ubiquitination"/>
    <property type="evidence" value="ECO:0007669"/>
    <property type="project" value="UniProtKB-UniPathway"/>
</dbReference>